<dbReference type="Gene3D" id="2.20.60.10">
    <property type="entry name" value="Pleiotrophin/Midkine, N-terminal domain"/>
    <property type="match status" value="1"/>
</dbReference>
<reference evidence="5" key="2">
    <citation type="submission" date="2025-09" db="UniProtKB">
        <authorList>
            <consortium name="Ensembl"/>
        </authorList>
    </citation>
    <scope>IDENTIFICATION</scope>
</reference>
<accession>A0A8D2CRG4</accession>
<dbReference type="AlphaFoldDB" id="A0A8D2CRG4"/>
<comment type="similarity">
    <text evidence="3">Belongs to the pleiotrophin family.</text>
</comment>
<organism evidence="5 6">
    <name type="scientific">Sciurus vulgaris</name>
    <name type="common">Eurasian red squirrel</name>
    <dbReference type="NCBI Taxonomy" id="55149"/>
    <lineage>
        <taxon>Eukaryota</taxon>
        <taxon>Metazoa</taxon>
        <taxon>Chordata</taxon>
        <taxon>Craniata</taxon>
        <taxon>Vertebrata</taxon>
        <taxon>Euteleostomi</taxon>
        <taxon>Mammalia</taxon>
        <taxon>Eutheria</taxon>
        <taxon>Euarchontoglires</taxon>
        <taxon>Glires</taxon>
        <taxon>Rodentia</taxon>
        <taxon>Sciuromorpha</taxon>
        <taxon>Sciuridae</taxon>
        <taxon>Sciurinae</taxon>
        <taxon>Sciurini</taxon>
        <taxon>Sciurus</taxon>
    </lineage>
</organism>
<feature type="signal peptide" evidence="3">
    <location>
        <begin position="1"/>
        <end position="24"/>
    </location>
</feature>
<protein>
    <recommendedName>
        <fullName evidence="3">Midkine</fullName>
        <shortName evidence="3">MK</shortName>
    </recommendedName>
</protein>
<dbReference type="PANTHER" id="PTHR13850:SF2">
    <property type="entry name" value="MIDKINE"/>
    <property type="match status" value="1"/>
</dbReference>
<evidence type="ECO:0000313" key="5">
    <source>
        <dbReference type="Ensembl" id="ENSSVLP00005013781.1"/>
    </source>
</evidence>
<evidence type="ECO:0000256" key="2">
    <source>
        <dbReference type="ARBA" id="ARBA00023030"/>
    </source>
</evidence>
<dbReference type="InterPro" id="IPR020089">
    <property type="entry name" value="PTN/MK_N_dom"/>
</dbReference>
<comment type="subcellular location">
    <subcellularLocation>
        <location evidence="3">Secreted</location>
    </subcellularLocation>
</comment>
<evidence type="ECO:0000256" key="1">
    <source>
        <dbReference type="ARBA" id="ARBA00022473"/>
    </source>
</evidence>
<comment type="function">
    <text evidence="3">Secreted protein that functions as cytokine and growth factor and mediates its signal through cell-surface proteoglycan and non-proteoglycan receptors. Regulates many processes like inflammatory response, cell proliferation, cell adhesion, cell growth, cell survival, tissue regeneration, cell differentiation and cell migration.</text>
</comment>
<evidence type="ECO:0000256" key="3">
    <source>
        <dbReference type="RuleBase" id="RU369117"/>
    </source>
</evidence>
<keyword evidence="3" id="KW-1015">Disulfide bond</keyword>
<dbReference type="InterPro" id="IPR000762">
    <property type="entry name" value="Midkine_heparin-bd_GF"/>
</dbReference>
<sequence length="90" mass="10213">MQHLGFLLLLTLLALLALTSMVVKKKVKVKKVIPENESTEWTWGPCIPNSKNCCVGFRKSTCRAQIQRIQYRVHCNLKEFGAPKKGKGKE</sequence>
<proteinExistence type="inferred from homology"/>
<keyword evidence="6" id="KW-1185">Reference proteome</keyword>
<dbReference type="GO" id="GO:0005576">
    <property type="term" value="C:extracellular region"/>
    <property type="evidence" value="ECO:0007669"/>
    <property type="project" value="UniProtKB-SubCell"/>
</dbReference>
<dbReference type="PANTHER" id="PTHR13850">
    <property type="entry name" value="PLEIOTROPHIN FAMILY MEMBER"/>
    <property type="match status" value="1"/>
</dbReference>
<evidence type="ECO:0000259" key="4">
    <source>
        <dbReference type="Pfam" id="PF05196"/>
    </source>
</evidence>
<keyword evidence="1" id="KW-0217">Developmental protein</keyword>
<dbReference type="Proteomes" id="UP000694564">
    <property type="component" value="Chromosome X"/>
</dbReference>
<reference evidence="5" key="1">
    <citation type="submission" date="2025-08" db="UniProtKB">
        <authorList>
            <consortium name="Ensembl"/>
        </authorList>
    </citation>
    <scope>IDENTIFICATION</scope>
</reference>
<dbReference type="GeneTree" id="ENSGT01010000228791"/>
<feature type="domain" description="Pleiotrophin/Midkine N-terminal" evidence="4">
    <location>
        <begin position="25"/>
        <end position="78"/>
    </location>
</feature>
<feature type="chain" id="PRO_5041514738" description="Midkine" evidence="3">
    <location>
        <begin position="25"/>
        <end position="90"/>
    </location>
</feature>
<dbReference type="SUPFAM" id="SSF57288">
    <property type="entry name" value="Midkine"/>
    <property type="match status" value="1"/>
</dbReference>
<keyword evidence="2 3" id="KW-0339">Growth factor</keyword>
<dbReference type="GO" id="GO:0008201">
    <property type="term" value="F:heparin binding"/>
    <property type="evidence" value="ECO:0007669"/>
    <property type="project" value="UniProtKB-UniRule"/>
</dbReference>
<keyword evidence="3" id="KW-0964">Secreted</keyword>
<dbReference type="GO" id="GO:0051781">
    <property type="term" value="P:positive regulation of cell division"/>
    <property type="evidence" value="ECO:0007669"/>
    <property type="project" value="UniProtKB-UniRule"/>
</dbReference>
<name>A0A8D2CRG4_SCIVU</name>
<keyword evidence="3" id="KW-0732">Signal</keyword>
<evidence type="ECO:0000313" key="6">
    <source>
        <dbReference type="Proteomes" id="UP000694564"/>
    </source>
</evidence>
<dbReference type="GO" id="GO:0008083">
    <property type="term" value="F:growth factor activity"/>
    <property type="evidence" value="ECO:0007669"/>
    <property type="project" value="UniProtKB-UniRule"/>
</dbReference>
<keyword evidence="3" id="KW-0358">Heparin-binding</keyword>
<dbReference type="Pfam" id="PF05196">
    <property type="entry name" value="PTN_MK_N"/>
    <property type="match status" value="1"/>
</dbReference>
<dbReference type="Ensembl" id="ENSSVLT00005015251.1">
    <property type="protein sequence ID" value="ENSSVLP00005013781.1"/>
    <property type="gene ID" value="ENSSVLG00005010961.1"/>
</dbReference>
<keyword evidence="3" id="KW-0497">Mitogen</keyword>
<dbReference type="InterPro" id="IPR037122">
    <property type="entry name" value="PTN/MK_N_dom_sf"/>
</dbReference>
<dbReference type="InterPro" id="IPR020091">
    <property type="entry name" value="PTN/MK_diS_sf"/>
</dbReference>